<evidence type="ECO:0000313" key="7">
    <source>
        <dbReference type="Proteomes" id="UP000596742"/>
    </source>
</evidence>
<comment type="caution">
    <text evidence="6">The sequence shown here is derived from an EMBL/GenBank/DDBJ whole genome shotgun (WGS) entry which is preliminary data.</text>
</comment>
<dbReference type="PANTHER" id="PTHR22923:SF116">
    <property type="entry name" value="C1Q DOMAIN-CONTAINING PROTEIN"/>
    <property type="match status" value="1"/>
</dbReference>
<dbReference type="InterPro" id="IPR001073">
    <property type="entry name" value="C1q_dom"/>
</dbReference>
<feature type="domain" description="C1q" evidence="5">
    <location>
        <begin position="165"/>
        <end position="300"/>
    </location>
</feature>
<gene>
    <name evidence="6" type="ORF">MGAL_10B083719</name>
</gene>
<dbReference type="InterPro" id="IPR050822">
    <property type="entry name" value="Cerebellin_Synaptic_Org"/>
</dbReference>
<dbReference type="OrthoDB" id="6090644at2759"/>
<proteinExistence type="predicted"/>
<protein>
    <recommendedName>
        <fullName evidence="5">C1q domain-containing protein</fullName>
    </recommendedName>
</protein>
<dbReference type="InterPro" id="IPR008983">
    <property type="entry name" value="Tumour_necrosis_fac-like_dom"/>
</dbReference>
<dbReference type="GO" id="GO:0005576">
    <property type="term" value="C:extracellular region"/>
    <property type="evidence" value="ECO:0007669"/>
    <property type="project" value="UniProtKB-SubCell"/>
</dbReference>
<keyword evidence="2" id="KW-0964">Secreted</keyword>
<dbReference type="AlphaFoldDB" id="A0A8B6ED25"/>
<accession>A0A8B6ED25</accession>
<dbReference type="PRINTS" id="PR00007">
    <property type="entry name" value="COMPLEMNTC1Q"/>
</dbReference>
<reference evidence="6" key="1">
    <citation type="submission" date="2018-11" db="EMBL/GenBank/DDBJ databases">
        <authorList>
            <person name="Alioto T."/>
            <person name="Alioto T."/>
        </authorList>
    </citation>
    <scope>NUCLEOTIDE SEQUENCE</scope>
</reference>
<dbReference type="Gene3D" id="2.60.120.40">
    <property type="match status" value="1"/>
</dbReference>
<evidence type="ECO:0000256" key="2">
    <source>
        <dbReference type="ARBA" id="ARBA00022525"/>
    </source>
</evidence>
<evidence type="ECO:0000313" key="6">
    <source>
        <dbReference type="EMBL" id="VDI32256.1"/>
    </source>
</evidence>
<organism evidence="6 7">
    <name type="scientific">Mytilus galloprovincialis</name>
    <name type="common">Mediterranean mussel</name>
    <dbReference type="NCBI Taxonomy" id="29158"/>
    <lineage>
        <taxon>Eukaryota</taxon>
        <taxon>Metazoa</taxon>
        <taxon>Spiralia</taxon>
        <taxon>Lophotrochozoa</taxon>
        <taxon>Mollusca</taxon>
        <taxon>Bivalvia</taxon>
        <taxon>Autobranchia</taxon>
        <taxon>Pteriomorphia</taxon>
        <taxon>Mytilida</taxon>
        <taxon>Mytiloidea</taxon>
        <taxon>Mytilidae</taxon>
        <taxon>Mytilinae</taxon>
        <taxon>Mytilus</taxon>
    </lineage>
</organism>
<feature type="signal peptide" evidence="4">
    <location>
        <begin position="1"/>
        <end position="21"/>
    </location>
</feature>
<sequence>MIRSMCLKFVCLCLTISHVYGNLENDGIDLKTMYKEMLELRETVHKLDNVVQKQSARIYDLETTVTIQRNHIEDLMTDKKTDIEYRRKLERRLKVIENNFVWKYSKPKEYNVKSSNIYLHENVDQHKNTDYNSEIVDGIVKEMINPNFNANSRKERLLLPQDNTASDGLVAFYSYMSNPENNPSAHHTLIYDVSVTNVGNGYNHVTGIFTAPTSGVYVFIWVTRIAYGEHPTQLMINNTVYGVTFLRAKNGDDGSVSGTVVANVTKGDSVFVRVHSSYAGDGSIHSNEHGRPSFSGWLLH</sequence>
<dbReference type="PANTHER" id="PTHR22923">
    <property type="entry name" value="CEREBELLIN-RELATED"/>
    <property type="match status" value="1"/>
</dbReference>
<dbReference type="SUPFAM" id="SSF49842">
    <property type="entry name" value="TNF-like"/>
    <property type="match status" value="1"/>
</dbReference>
<evidence type="ECO:0000259" key="5">
    <source>
        <dbReference type="PROSITE" id="PS50871"/>
    </source>
</evidence>
<evidence type="ECO:0000256" key="1">
    <source>
        <dbReference type="ARBA" id="ARBA00004613"/>
    </source>
</evidence>
<keyword evidence="7" id="KW-1185">Reference proteome</keyword>
<name>A0A8B6ED25_MYTGA</name>
<dbReference type="Pfam" id="PF00386">
    <property type="entry name" value="C1q"/>
    <property type="match status" value="1"/>
</dbReference>
<dbReference type="PROSITE" id="PS50871">
    <property type="entry name" value="C1Q"/>
    <property type="match status" value="1"/>
</dbReference>
<keyword evidence="3 4" id="KW-0732">Signal</keyword>
<dbReference type="SMART" id="SM00110">
    <property type="entry name" value="C1Q"/>
    <property type="match status" value="1"/>
</dbReference>
<dbReference type="EMBL" id="UYJE01004891">
    <property type="protein sequence ID" value="VDI32256.1"/>
    <property type="molecule type" value="Genomic_DNA"/>
</dbReference>
<evidence type="ECO:0000256" key="3">
    <source>
        <dbReference type="ARBA" id="ARBA00022729"/>
    </source>
</evidence>
<dbReference type="Proteomes" id="UP000596742">
    <property type="component" value="Unassembled WGS sequence"/>
</dbReference>
<comment type="subcellular location">
    <subcellularLocation>
        <location evidence="1">Secreted</location>
    </subcellularLocation>
</comment>
<evidence type="ECO:0000256" key="4">
    <source>
        <dbReference type="SAM" id="SignalP"/>
    </source>
</evidence>
<feature type="chain" id="PRO_5032661945" description="C1q domain-containing protein" evidence="4">
    <location>
        <begin position="22"/>
        <end position="300"/>
    </location>
</feature>